<proteinExistence type="predicted"/>
<dbReference type="Gene3D" id="1.25.40.10">
    <property type="entry name" value="Tetratricopeptide repeat domain"/>
    <property type="match status" value="1"/>
</dbReference>
<dbReference type="InterPro" id="IPR027417">
    <property type="entry name" value="P-loop_NTPase"/>
</dbReference>
<gene>
    <name evidence="3" type="ORF">SAMN05880501_11683</name>
</gene>
<evidence type="ECO:0000313" key="3">
    <source>
        <dbReference type="EMBL" id="SOC24055.1"/>
    </source>
</evidence>
<dbReference type="Gene3D" id="3.40.50.300">
    <property type="entry name" value="P-loop containing nucleotide triphosphate hydrolases"/>
    <property type="match status" value="1"/>
</dbReference>
<evidence type="ECO:0000256" key="1">
    <source>
        <dbReference type="ARBA" id="ARBA00022737"/>
    </source>
</evidence>
<dbReference type="OrthoDB" id="2986817at2"/>
<dbReference type="EMBL" id="OBMQ01000016">
    <property type="protein sequence ID" value="SOC24055.1"/>
    <property type="molecule type" value="Genomic_DNA"/>
</dbReference>
<dbReference type="Pfam" id="PF24883">
    <property type="entry name" value="NPHP3_N"/>
    <property type="match status" value="1"/>
</dbReference>
<name>A0A285TNH2_9BACL</name>
<organism evidence="3 4">
    <name type="scientific">Ureibacillus xyleni</name>
    <dbReference type="NCBI Taxonomy" id="614648"/>
    <lineage>
        <taxon>Bacteria</taxon>
        <taxon>Bacillati</taxon>
        <taxon>Bacillota</taxon>
        <taxon>Bacilli</taxon>
        <taxon>Bacillales</taxon>
        <taxon>Caryophanaceae</taxon>
        <taxon>Ureibacillus</taxon>
    </lineage>
</organism>
<keyword evidence="4" id="KW-1185">Reference proteome</keyword>
<dbReference type="SUPFAM" id="SSF48452">
    <property type="entry name" value="TPR-like"/>
    <property type="match status" value="1"/>
</dbReference>
<dbReference type="Proteomes" id="UP000219636">
    <property type="component" value="Unassembled WGS sequence"/>
</dbReference>
<keyword evidence="1" id="KW-0677">Repeat</keyword>
<dbReference type="InterPro" id="IPR056884">
    <property type="entry name" value="NPHP3-like_N"/>
</dbReference>
<sequence length="1303" mass="153416">MTYPCPKCSKAMEPIHEKLLCYDCNLFMSKQDYEELNIEWYEKISKNDALRIQELELFPSLIAHEYQRIFDLLDKGQTYGAFLQLKDMLEVMIKFPTCLALAEIFKDNPNNDYNQLLIEKPLALGDWETIAQKLSKEPNLKPDLKNVLAHIVKQFRDEKNLIVYWRNEKIGHGALAFDSDSEFIEDFQNKLTMIKDHYETYQSYYCKLHLFFEHNGKQMSLKGTGIFEGLPDEYIPVKSDALNLFPFMLIDAKGIYLFDAYYSRKQYSAILNYPNGKKNKYQNEVNHWFSRVYHQMNSHEESFDEIATLYDETYSALEAKILDQMQEVEDFVKPTYAFKWLNKAITEKDRGVFLMQLERGMGKTVFARSLDEHSLNEWKNDEFSVRAYYINDSFRHSPKNFMLHVNRILRQNKQEEFVIEGIHYMSDEVENPKQAFASMLNTLKKEHERYFHKQKLLFVIDGLDELIISAESSIFDFIPEPESLDEGVYVLLTSRSDKELSPLNLAYLQQLTLTKNESWEKTSSDYREILQRYIKKHIFKKPDQKLSAIELDKLNENIQLSEGRFLYIKALKELLSDNLDNLNEMALDEKLFDLYLSKLQYLYGDKYFQNISRLLYVLAICREPVTLQELTILIGEDKPTFKLLAYLMDLRGFIKVERSYRGNLFSISHTEWRNEIKSRNQKEIALLIKDWLMILETTTVEQIDFHHDADDAFMYLCCHIGEDAKLYSTEEDVKRSQGENVLQLMIELLRISNTFNPLEHVLNRMIALCEVLIPQIESPEIQYYYITKLIETNQLDEAFLKCQSILEGQVQLEDNEAYHFYQARSYLYSLKGESEKAFADNEITIQKVKGVIESLKDMEAIEPLQSMLTMLYSNSIEYYFENKNYAKAKELLDERLSFYQNNNNANVNDYIYLLEKQMRHAFFTNSEHVNEALETLKEAILQIDENHYNYENILLSIHHMEAELSRKKDPHSELEAYDQALQYIHFQQSIGMSQTSLTIHKARTLFAKCLHLSRQKKTTTDIFDLINEAIESTEPLKNQFVFALNLMELYAMKLGSFTSQGRYEDANEAFQNLMETKLHLQHQLSNVSDNSYNDYLGRCRNIWRNLYKNATSFSERGNQKEAIQYYRMFLEFIDDLHGEVGKKDAEKGCNAYINLFTLLNLIGETEESYHVIERALLFCDYVEENEETMEKLADIYLASGLKACDEENVDMALERLQKALKCYMNTSKTQKPIAAYYISCFNIHLYLGMCYIELDDETSAMDHCIAATYLFDQLVSRKHEILQEHFAIYEENNRLLLEFLSEE</sequence>
<accession>A0A285TNH2</accession>
<dbReference type="SUPFAM" id="SSF52540">
    <property type="entry name" value="P-loop containing nucleoside triphosphate hydrolases"/>
    <property type="match status" value="1"/>
</dbReference>
<protein>
    <recommendedName>
        <fullName evidence="2">Nephrocystin 3-like N-terminal domain-containing protein</fullName>
    </recommendedName>
</protein>
<evidence type="ECO:0000259" key="2">
    <source>
        <dbReference type="Pfam" id="PF24883"/>
    </source>
</evidence>
<evidence type="ECO:0000313" key="4">
    <source>
        <dbReference type="Proteomes" id="UP000219636"/>
    </source>
</evidence>
<feature type="domain" description="Nephrocystin 3-like N-terminal" evidence="2">
    <location>
        <begin position="340"/>
        <end position="495"/>
    </location>
</feature>
<dbReference type="InterPro" id="IPR011990">
    <property type="entry name" value="TPR-like_helical_dom_sf"/>
</dbReference>
<reference evidence="4" key="1">
    <citation type="submission" date="2017-08" db="EMBL/GenBank/DDBJ databases">
        <authorList>
            <person name="Varghese N."/>
            <person name="Submissions S."/>
        </authorList>
    </citation>
    <scope>NUCLEOTIDE SEQUENCE [LARGE SCALE GENOMIC DNA]</scope>
    <source>
        <strain evidence="4">JC22</strain>
    </source>
</reference>
<dbReference type="RefSeq" id="WP_097075017.1">
    <property type="nucleotide sequence ID" value="NZ_OBMQ01000016.1"/>
</dbReference>